<keyword evidence="1" id="KW-1133">Transmembrane helix</keyword>
<comment type="caution">
    <text evidence="2">The sequence shown here is derived from an EMBL/GenBank/DDBJ whole genome shotgun (WGS) entry which is preliminary data.</text>
</comment>
<keyword evidence="1" id="KW-0472">Membrane</keyword>
<dbReference type="OrthoDB" id="10037292at2759"/>
<evidence type="ECO:0000256" key="1">
    <source>
        <dbReference type="SAM" id="Phobius"/>
    </source>
</evidence>
<protein>
    <submittedName>
        <fullName evidence="2">Uncharacterized protein</fullName>
    </submittedName>
</protein>
<organism evidence="2 3">
    <name type="scientific">Candidula unifasciata</name>
    <dbReference type="NCBI Taxonomy" id="100452"/>
    <lineage>
        <taxon>Eukaryota</taxon>
        <taxon>Metazoa</taxon>
        <taxon>Spiralia</taxon>
        <taxon>Lophotrochozoa</taxon>
        <taxon>Mollusca</taxon>
        <taxon>Gastropoda</taxon>
        <taxon>Heterobranchia</taxon>
        <taxon>Euthyneura</taxon>
        <taxon>Panpulmonata</taxon>
        <taxon>Eupulmonata</taxon>
        <taxon>Stylommatophora</taxon>
        <taxon>Helicina</taxon>
        <taxon>Helicoidea</taxon>
        <taxon>Geomitridae</taxon>
        <taxon>Candidula</taxon>
    </lineage>
</organism>
<name>A0A8S3ZL15_9EUPU</name>
<dbReference type="Gene3D" id="1.20.1070.10">
    <property type="entry name" value="Rhodopsin 7-helix transmembrane proteins"/>
    <property type="match status" value="1"/>
</dbReference>
<proteinExistence type="predicted"/>
<keyword evidence="3" id="KW-1185">Reference proteome</keyword>
<dbReference type="AlphaFoldDB" id="A0A8S3ZL15"/>
<evidence type="ECO:0000313" key="3">
    <source>
        <dbReference type="Proteomes" id="UP000678393"/>
    </source>
</evidence>
<gene>
    <name evidence="2" type="ORF">CUNI_LOCUS13983</name>
</gene>
<dbReference type="Proteomes" id="UP000678393">
    <property type="component" value="Unassembled WGS sequence"/>
</dbReference>
<accession>A0A8S3ZL15</accession>
<feature type="transmembrane region" description="Helical" evidence="1">
    <location>
        <begin position="126"/>
        <end position="150"/>
    </location>
</feature>
<dbReference type="EMBL" id="CAJHNH020003057">
    <property type="protein sequence ID" value="CAG5128425.1"/>
    <property type="molecule type" value="Genomic_DNA"/>
</dbReference>
<keyword evidence="1" id="KW-0812">Transmembrane</keyword>
<evidence type="ECO:0000313" key="2">
    <source>
        <dbReference type="EMBL" id="CAG5128425.1"/>
    </source>
</evidence>
<reference evidence="2" key="1">
    <citation type="submission" date="2021-04" db="EMBL/GenBank/DDBJ databases">
        <authorList>
            <consortium name="Molecular Ecology Group"/>
        </authorList>
    </citation>
    <scope>NUCLEOTIDE SEQUENCE</scope>
</reference>
<feature type="transmembrane region" description="Helical" evidence="1">
    <location>
        <begin position="50"/>
        <end position="71"/>
    </location>
</feature>
<feature type="transmembrane region" description="Helical" evidence="1">
    <location>
        <begin position="83"/>
        <end position="106"/>
    </location>
</feature>
<sequence length="370" mass="41935">MTNNNHSHHSLSDSSVASPVWQQPQSEHGFWDLRVVAMDKRETQTQEANYLFFVASVGMALNLLVIIMIGFRRSLRKMTSAFLIHSGFLNFLKAAFCIAFGLNLLSSADDSKGNQPADCVLQGSGYIVYQAFSFIAWTEAMVEPIILICFDRNINILARFLYCDRDHYTATQIAFLLSHNQHPDMGLDDHPDITSLQNSTHAEHAFHRADGQSPDSVLMGSSTIIPCCQCSSLPLVETTPLRPSAHHRPSSEMYDTRAAQSSTQELRAVFEDYVPQIGDHTDQEISYTGQEMSHIGQEMPYHRQEVPYNRHEVPYNGEEMSYNGQEMSYNIQEMSYKGHEKSYTPESVQLDLRHQAALEDQDVREDDVQC</sequence>